<dbReference type="OrthoDB" id="271881at2759"/>
<dbReference type="InterPro" id="IPR036525">
    <property type="entry name" value="Tubulin/FtsZ_GTPase_sf"/>
</dbReference>
<evidence type="ECO:0000259" key="5">
    <source>
        <dbReference type="Pfam" id="PF10644"/>
    </source>
</evidence>
<evidence type="ECO:0008006" key="9">
    <source>
        <dbReference type="Google" id="ProtNLM"/>
    </source>
</evidence>
<accession>M2QSN7</accession>
<dbReference type="PANTHER" id="PTHR13391:SF0">
    <property type="entry name" value="PROTEIN MISATO HOMOLOG 1"/>
    <property type="match status" value="1"/>
</dbReference>
<dbReference type="HOGENOM" id="CLU_022511_2_0_1"/>
<protein>
    <recommendedName>
        <fullName evidence="9">Tubulin nucleotide-binding domain-like protein</fullName>
    </recommendedName>
</protein>
<evidence type="ECO:0000313" key="8">
    <source>
        <dbReference type="Proteomes" id="UP000016930"/>
    </source>
</evidence>
<dbReference type="InterPro" id="IPR049942">
    <property type="entry name" value="DML1/Misato"/>
</dbReference>
<organism evidence="7 8">
    <name type="scientific">Ceriporiopsis subvermispora (strain B)</name>
    <name type="common">White-rot fungus</name>
    <name type="synonym">Gelatoporia subvermispora</name>
    <dbReference type="NCBI Taxonomy" id="914234"/>
    <lineage>
        <taxon>Eukaryota</taxon>
        <taxon>Fungi</taxon>
        <taxon>Dikarya</taxon>
        <taxon>Basidiomycota</taxon>
        <taxon>Agaricomycotina</taxon>
        <taxon>Agaricomycetes</taxon>
        <taxon>Polyporales</taxon>
        <taxon>Gelatoporiaceae</taxon>
        <taxon>Gelatoporia</taxon>
    </lineage>
</organism>
<evidence type="ECO:0000256" key="1">
    <source>
        <dbReference type="ARBA" id="ARBA00003757"/>
    </source>
</evidence>
<evidence type="ECO:0000256" key="3">
    <source>
        <dbReference type="ARBA" id="ARBA00008507"/>
    </source>
</evidence>
<feature type="domain" description="Misato Segment II tubulin-like" evidence="5">
    <location>
        <begin position="2"/>
        <end position="116"/>
    </location>
</feature>
<gene>
    <name evidence="7" type="ORF">CERSUDRAFT_107070</name>
</gene>
<comment type="function">
    <text evidence="1">Involved in the partitioning of the mitochondrial organelle and mitochondrial DNA (mtDNA) inheritance.</text>
</comment>
<dbReference type="Pfam" id="PF14881">
    <property type="entry name" value="Tubulin_3"/>
    <property type="match status" value="1"/>
</dbReference>
<keyword evidence="8" id="KW-1185">Reference proteome</keyword>
<dbReference type="InterPro" id="IPR029209">
    <property type="entry name" value="DML1/Misato_tubulin"/>
</dbReference>
<evidence type="ECO:0000256" key="2">
    <source>
        <dbReference type="ARBA" id="ARBA00004173"/>
    </source>
</evidence>
<dbReference type="GO" id="GO:0005739">
    <property type="term" value="C:mitochondrion"/>
    <property type="evidence" value="ECO:0007669"/>
    <property type="project" value="UniProtKB-SubCell"/>
</dbReference>
<dbReference type="EMBL" id="KB445801">
    <property type="protein sequence ID" value="EMD35050.1"/>
    <property type="molecule type" value="Genomic_DNA"/>
</dbReference>
<dbReference type="PANTHER" id="PTHR13391">
    <property type="entry name" value="MITOCHONDRIAL DISTRIBUTION REGULATOR MISATO"/>
    <property type="match status" value="1"/>
</dbReference>
<evidence type="ECO:0000259" key="6">
    <source>
        <dbReference type="Pfam" id="PF14881"/>
    </source>
</evidence>
<feature type="domain" description="DML1/Misato tubulin" evidence="6">
    <location>
        <begin position="127"/>
        <end position="313"/>
    </location>
</feature>
<dbReference type="Pfam" id="PF10644">
    <property type="entry name" value="Misat_Tub_SegII"/>
    <property type="match status" value="1"/>
</dbReference>
<dbReference type="STRING" id="914234.M2QSN7"/>
<dbReference type="GO" id="GO:0007005">
    <property type="term" value="P:mitochondrion organization"/>
    <property type="evidence" value="ECO:0007669"/>
    <property type="project" value="InterPro"/>
</dbReference>
<proteinExistence type="inferred from homology"/>
<dbReference type="AlphaFoldDB" id="M2QSN7"/>
<keyword evidence="4" id="KW-0496">Mitochondrion</keyword>
<dbReference type="InterPro" id="IPR019605">
    <property type="entry name" value="Misato_II_tubulin-like"/>
</dbReference>
<reference evidence="7 8" key="1">
    <citation type="journal article" date="2012" name="Proc. Natl. Acad. Sci. U.S.A.">
        <title>Comparative genomics of Ceriporiopsis subvermispora and Phanerochaete chrysosporium provide insight into selective ligninolysis.</title>
        <authorList>
            <person name="Fernandez-Fueyo E."/>
            <person name="Ruiz-Duenas F.J."/>
            <person name="Ferreira P."/>
            <person name="Floudas D."/>
            <person name="Hibbett D.S."/>
            <person name="Canessa P."/>
            <person name="Larrondo L.F."/>
            <person name="James T.Y."/>
            <person name="Seelenfreund D."/>
            <person name="Lobos S."/>
            <person name="Polanco R."/>
            <person name="Tello M."/>
            <person name="Honda Y."/>
            <person name="Watanabe T."/>
            <person name="Watanabe T."/>
            <person name="Ryu J.S."/>
            <person name="Kubicek C.P."/>
            <person name="Schmoll M."/>
            <person name="Gaskell J."/>
            <person name="Hammel K.E."/>
            <person name="St John F.J."/>
            <person name="Vanden Wymelenberg A."/>
            <person name="Sabat G."/>
            <person name="Splinter BonDurant S."/>
            <person name="Syed K."/>
            <person name="Yadav J.S."/>
            <person name="Doddapaneni H."/>
            <person name="Subramanian V."/>
            <person name="Lavin J.L."/>
            <person name="Oguiza J.A."/>
            <person name="Perez G."/>
            <person name="Pisabarro A.G."/>
            <person name="Ramirez L."/>
            <person name="Santoyo F."/>
            <person name="Master E."/>
            <person name="Coutinho P.M."/>
            <person name="Henrissat B."/>
            <person name="Lombard V."/>
            <person name="Magnuson J.K."/>
            <person name="Kuees U."/>
            <person name="Hori C."/>
            <person name="Igarashi K."/>
            <person name="Samejima M."/>
            <person name="Held B.W."/>
            <person name="Barry K.W."/>
            <person name="LaButti K.M."/>
            <person name="Lapidus A."/>
            <person name="Lindquist E.A."/>
            <person name="Lucas S.M."/>
            <person name="Riley R."/>
            <person name="Salamov A.A."/>
            <person name="Hoffmeister D."/>
            <person name="Schwenk D."/>
            <person name="Hadar Y."/>
            <person name="Yarden O."/>
            <person name="de Vries R.P."/>
            <person name="Wiebenga A."/>
            <person name="Stenlid J."/>
            <person name="Eastwood D."/>
            <person name="Grigoriev I.V."/>
            <person name="Berka R.M."/>
            <person name="Blanchette R.A."/>
            <person name="Kersten P."/>
            <person name="Martinez A.T."/>
            <person name="Vicuna R."/>
            <person name="Cullen D."/>
        </authorList>
    </citation>
    <scope>NUCLEOTIDE SEQUENCE [LARGE SCALE GENOMIC DNA]</scope>
    <source>
        <strain evidence="7 8">B</strain>
    </source>
</reference>
<name>M2QSN7_CERS8</name>
<dbReference type="Proteomes" id="UP000016930">
    <property type="component" value="Unassembled WGS sequence"/>
</dbReference>
<comment type="similarity">
    <text evidence="3">Belongs to the misato family.</text>
</comment>
<dbReference type="Gene3D" id="3.40.50.1440">
    <property type="entry name" value="Tubulin/FtsZ, GTPase domain"/>
    <property type="match status" value="1"/>
</dbReference>
<sequence length="522" mass="58230">MKEIIYIQAGSLANHIGTHFWNTQEGYFTYEEGDDPFVTHDVSFREGVTRKGEPTFCPRVLIFDRKANFGTLSSASGLYGDDDVLEAEQAGVTWTGDVLEYRQAPIPKSKYHVRLEEGAPDTAAPPASDIRCWSDYSRVDFHPRSLQKLPDHADWESLEGDWNAGREEFAHHDLETSLMEDNLRQFVEECDALQGIQLMHDTASFGGFTNGFLTAFRDEFFKLPCLAFPLLSSSIPGSVDQDNVLGIRKALNDALCLRGLNELCNLSVPLQAPSTWSLGEWTKPFVNFDRSNIYQTSALLSSHIETATLPLRLKGTHYDISSLCEALNGSGPTPFSHLSGVLPLSEPFSPESDMRRLYDLSVVGVASVAPAYSFSVSSVINQKPMLLSRLDVTRGLTKSELQTYDNWTSLQEILALRLSILHSIHAPAYPLPNSFPKFFETPTPTHSTRLLSSLSTTSQSTRIFVQYATLVEDAIKRHTDVTSQMGLEADELKELRDDLWAICDAFPEGEIEQDVDLGEDEE</sequence>
<dbReference type="SUPFAM" id="SSF52490">
    <property type="entry name" value="Tubulin nucleotide-binding domain-like"/>
    <property type="match status" value="1"/>
</dbReference>
<evidence type="ECO:0000313" key="7">
    <source>
        <dbReference type="EMBL" id="EMD35050.1"/>
    </source>
</evidence>
<comment type="subcellular location">
    <subcellularLocation>
        <location evidence="2">Mitochondrion</location>
    </subcellularLocation>
</comment>
<evidence type="ECO:0000256" key="4">
    <source>
        <dbReference type="ARBA" id="ARBA00023128"/>
    </source>
</evidence>